<feature type="region of interest" description="Disordered" evidence="1">
    <location>
        <begin position="102"/>
        <end position="134"/>
    </location>
</feature>
<evidence type="ECO:0000313" key="3">
    <source>
        <dbReference type="EMBL" id="BAH93708.1"/>
    </source>
</evidence>
<feature type="compositionally biased region" description="Low complexity" evidence="1">
    <location>
        <begin position="102"/>
        <end position="113"/>
    </location>
</feature>
<keyword evidence="2" id="KW-0472">Membrane</keyword>
<dbReference type="KEGG" id="dosa:Os06g0699301"/>
<protein>
    <submittedName>
        <fullName evidence="3">Os06g0699301 protein</fullName>
    </submittedName>
</protein>
<feature type="transmembrane region" description="Helical" evidence="2">
    <location>
        <begin position="12"/>
        <end position="34"/>
    </location>
</feature>
<keyword evidence="2" id="KW-0812">Transmembrane</keyword>
<organism evidence="3 4">
    <name type="scientific">Oryza sativa subsp. japonica</name>
    <name type="common">Rice</name>
    <dbReference type="NCBI Taxonomy" id="39947"/>
    <lineage>
        <taxon>Eukaryota</taxon>
        <taxon>Viridiplantae</taxon>
        <taxon>Streptophyta</taxon>
        <taxon>Embryophyta</taxon>
        <taxon>Tracheophyta</taxon>
        <taxon>Spermatophyta</taxon>
        <taxon>Magnoliopsida</taxon>
        <taxon>Liliopsida</taxon>
        <taxon>Poales</taxon>
        <taxon>Poaceae</taxon>
        <taxon>BOP clade</taxon>
        <taxon>Oryzoideae</taxon>
        <taxon>Oryzeae</taxon>
        <taxon>Oryzinae</taxon>
        <taxon>Oryza</taxon>
        <taxon>Oryza sativa</taxon>
    </lineage>
</organism>
<feature type="non-terminal residue" evidence="3">
    <location>
        <position position="1"/>
    </location>
</feature>
<name>C7J427_ORYSJ</name>
<proteinExistence type="predicted"/>
<dbReference type="Proteomes" id="UP000000763">
    <property type="component" value="Chromosome 6"/>
</dbReference>
<sequence>RAMVWLRCKSIHSLPCAVMVFIATTTAALAPASWRGRRPRHTQRHRRDALPQLNVHRKNIIFSLSLCFLIYLCSSICLHGSDLILILICICVEATGSVLGPSPAATGSSSAPRPSLPRQARRPQEGGSGISPGEIDVRAELGQERCPQCTRLAFSAPRASSLRRSFALLSLGTSRQVRSQAHAPRRPKAELARRGYAPTQ</sequence>
<feature type="region of interest" description="Disordered" evidence="1">
    <location>
        <begin position="174"/>
        <end position="200"/>
    </location>
</feature>
<evidence type="ECO:0000256" key="2">
    <source>
        <dbReference type="SAM" id="Phobius"/>
    </source>
</evidence>
<dbReference type="EMBL" id="AP008212">
    <property type="protein sequence ID" value="BAH93708.1"/>
    <property type="molecule type" value="Genomic_DNA"/>
</dbReference>
<dbReference type="AlphaFoldDB" id="C7J427"/>
<evidence type="ECO:0000313" key="4">
    <source>
        <dbReference type="Proteomes" id="UP000000763"/>
    </source>
</evidence>
<reference evidence="3 4" key="1">
    <citation type="journal article" date="2005" name="Nature">
        <title>The map-based sequence of the rice genome.</title>
        <authorList>
            <consortium name="International rice genome sequencing project (IRGSP)"/>
            <person name="Matsumoto T."/>
            <person name="Wu J."/>
            <person name="Kanamori H."/>
            <person name="Katayose Y."/>
            <person name="Fujisawa M."/>
            <person name="Namiki N."/>
            <person name="Mizuno H."/>
            <person name="Yamamoto K."/>
            <person name="Antonio B.A."/>
            <person name="Baba T."/>
            <person name="Sakata K."/>
            <person name="Nagamura Y."/>
            <person name="Aoki H."/>
            <person name="Arikawa K."/>
            <person name="Arita K."/>
            <person name="Bito T."/>
            <person name="Chiden Y."/>
            <person name="Fujitsuka N."/>
            <person name="Fukunaka R."/>
            <person name="Hamada M."/>
            <person name="Harada C."/>
            <person name="Hayashi A."/>
            <person name="Hijishita S."/>
            <person name="Honda M."/>
            <person name="Hosokawa S."/>
            <person name="Ichikawa Y."/>
            <person name="Idonuma A."/>
            <person name="Iijima M."/>
            <person name="Ikeda M."/>
            <person name="Ikeno M."/>
            <person name="Ito K."/>
            <person name="Ito S."/>
            <person name="Ito T."/>
            <person name="Ito Y."/>
            <person name="Ito Y."/>
            <person name="Iwabuchi A."/>
            <person name="Kamiya K."/>
            <person name="Karasawa W."/>
            <person name="Kurita K."/>
            <person name="Katagiri S."/>
            <person name="Kikuta A."/>
            <person name="Kobayashi H."/>
            <person name="Kobayashi N."/>
            <person name="Machita K."/>
            <person name="Maehara T."/>
            <person name="Masukawa M."/>
            <person name="Mizubayashi T."/>
            <person name="Mukai Y."/>
            <person name="Nagasaki H."/>
            <person name="Nagata Y."/>
            <person name="Naito S."/>
            <person name="Nakashima M."/>
            <person name="Nakama Y."/>
            <person name="Nakamichi Y."/>
            <person name="Nakamura M."/>
            <person name="Meguro A."/>
            <person name="Negishi M."/>
            <person name="Ohta I."/>
            <person name="Ohta T."/>
            <person name="Okamoto M."/>
            <person name="Ono N."/>
            <person name="Saji S."/>
            <person name="Sakaguchi M."/>
            <person name="Sakai K."/>
            <person name="Shibata M."/>
            <person name="Shimokawa T."/>
            <person name="Song J."/>
            <person name="Takazaki Y."/>
            <person name="Terasawa K."/>
            <person name="Tsugane M."/>
            <person name="Tsuji K."/>
            <person name="Ueda S."/>
            <person name="Waki K."/>
            <person name="Yamagata H."/>
            <person name="Yamamoto M."/>
            <person name="Yamamoto S."/>
            <person name="Yamane H."/>
            <person name="Yoshiki S."/>
            <person name="Yoshihara R."/>
            <person name="Yukawa K."/>
            <person name="Zhong H."/>
            <person name="Yano M."/>
            <person name="Yuan Q."/>
            <person name="Ouyang S."/>
            <person name="Liu J."/>
            <person name="Jones K.M."/>
            <person name="Gansberger K."/>
            <person name="Moffat K."/>
            <person name="Hill J."/>
            <person name="Bera J."/>
            <person name="Fadrosh D."/>
            <person name="Jin S."/>
            <person name="Johri S."/>
            <person name="Kim M."/>
            <person name="Overton L."/>
            <person name="Reardon M."/>
            <person name="Tsitrin T."/>
            <person name="Vuong H."/>
            <person name="Weaver B."/>
            <person name="Ciecko A."/>
            <person name="Tallon L."/>
            <person name="Jackson J."/>
            <person name="Pai G."/>
            <person name="Aken S.V."/>
            <person name="Utterback T."/>
            <person name="Reidmuller S."/>
            <person name="Feldblyum T."/>
            <person name="Hsiao J."/>
            <person name="Zismann V."/>
            <person name="Iobst S."/>
            <person name="de Vazeille A.R."/>
            <person name="Buell C.R."/>
            <person name="Ying K."/>
            <person name="Li Y."/>
            <person name="Lu T."/>
            <person name="Huang Y."/>
            <person name="Zhao Q."/>
            <person name="Feng Q."/>
            <person name="Zhang L."/>
            <person name="Zhu J."/>
            <person name="Weng Q."/>
            <person name="Mu J."/>
            <person name="Lu Y."/>
            <person name="Fan D."/>
            <person name="Liu Y."/>
            <person name="Guan J."/>
            <person name="Zhang Y."/>
            <person name="Yu S."/>
            <person name="Liu X."/>
            <person name="Zhang Y."/>
            <person name="Hong G."/>
            <person name="Han B."/>
            <person name="Choisne N."/>
            <person name="Demange N."/>
            <person name="Orjeda G."/>
            <person name="Samain S."/>
            <person name="Cattolico L."/>
            <person name="Pelletier E."/>
            <person name="Couloux A."/>
            <person name="Segurens B."/>
            <person name="Wincker P."/>
            <person name="D'Hont A."/>
            <person name="Scarpelli C."/>
            <person name="Weissenbach J."/>
            <person name="Salanoubat M."/>
            <person name="Quetier F."/>
            <person name="Yu Y."/>
            <person name="Kim H.R."/>
            <person name="Rambo T."/>
            <person name="Currie J."/>
            <person name="Collura K."/>
            <person name="Luo M."/>
            <person name="Yang T."/>
            <person name="Ammiraju J.S.S."/>
            <person name="Engler F."/>
            <person name="Soderlund C."/>
            <person name="Wing R.A."/>
            <person name="Palmer L.E."/>
            <person name="de la Bastide M."/>
            <person name="Spiegel L."/>
            <person name="Nascimento L."/>
            <person name="Zutavern T."/>
            <person name="O'Shaughnessy A."/>
            <person name="Dike S."/>
            <person name="Dedhia N."/>
            <person name="Preston R."/>
            <person name="Balija V."/>
            <person name="McCombie W.R."/>
            <person name="Chow T."/>
            <person name="Chen H."/>
            <person name="Chung M."/>
            <person name="Chen C."/>
            <person name="Shaw J."/>
            <person name="Wu H."/>
            <person name="Hsiao K."/>
            <person name="Chao Y."/>
            <person name="Chu M."/>
            <person name="Cheng C."/>
            <person name="Hour A."/>
            <person name="Lee P."/>
            <person name="Lin S."/>
            <person name="Lin Y."/>
            <person name="Liou J."/>
            <person name="Liu S."/>
            <person name="Hsing Y."/>
            <person name="Raghuvanshi S."/>
            <person name="Mohanty A."/>
            <person name="Bharti A.K."/>
            <person name="Gaur A."/>
            <person name="Gupta V."/>
            <person name="Kumar D."/>
            <person name="Ravi V."/>
            <person name="Vij S."/>
            <person name="Kapur A."/>
            <person name="Khurana P."/>
            <person name="Khurana P."/>
            <person name="Khurana J.P."/>
            <person name="Tyagi A.K."/>
            <person name="Gaikwad K."/>
            <person name="Singh A."/>
            <person name="Dalal V."/>
            <person name="Srivastava S."/>
            <person name="Dixit A."/>
            <person name="Pal A.K."/>
            <person name="Ghazi I.A."/>
            <person name="Yadav M."/>
            <person name="Pandit A."/>
            <person name="Bhargava A."/>
            <person name="Sureshbabu K."/>
            <person name="Batra K."/>
            <person name="Sharma T.R."/>
            <person name="Mohapatra T."/>
            <person name="Singh N.K."/>
            <person name="Messing J."/>
            <person name="Nelson A.B."/>
            <person name="Fuks G."/>
            <person name="Kavchok S."/>
            <person name="Keizer G."/>
            <person name="Linton E."/>
            <person name="Llaca V."/>
            <person name="Song R."/>
            <person name="Tanyolac B."/>
            <person name="Young S."/>
            <person name="Ho-Il K."/>
            <person name="Hahn J.H."/>
            <person name="Sangsakoo G."/>
            <person name="Vanavichit A."/>
            <person name="de Mattos Luiz.A.T."/>
            <person name="Zimmer P.D."/>
            <person name="Malone G."/>
            <person name="Dellagostin O."/>
            <person name="de Oliveira A.C."/>
            <person name="Bevan M."/>
            <person name="Bancroft I."/>
            <person name="Minx P."/>
            <person name="Cordum H."/>
            <person name="Wilson R."/>
            <person name="Cheng Z."/>
            <person name="Jin W."/>
            <person name="Jiang J."/>
            <person name="Leong S.A."/>
            <person name="Iwama H."/>
            <person name="Gojobori T."/>
            <person name="Itoh T."/>
            <person name="Niimura Y."/>
            <person name="Fujii Y."/>
            <person name="Habara T."/>
            <person name="Sakai H."/>
            <person name="Sato Y."/>
            <person name="Wilson G."/>
            <person name="Kumar K."/>
            <person name="McCouch S."/>
            <person name="Juretic N."/>
            <person name="Hoen D."/>
            <person name="Wright S."/>
            <person name="Bruskiewich R."/>
            <person name="Bureau T."/>
            <person name="Miyao A."/>
            <person name="Hirochika H."/>
            <person name="Nishikawa T."/>
            <person name="Kadowaki K."/>
            <person name="Sugiura M."/>
            <person name="Burr B."/>
            <person name="Sasaki T."/>
        </authorList>
    </citation>
    <scope>NUCLEOTIDE SEQUENCE [LARGE SCALE GENOMIC DNA]</scope>
    <source>
        <strain evidence="4">cv. Nipponbare</strain>
    </source>
</reference>
<accession>C7J427</accession>
<evidence type="ECO:0000256" key="1">
    <source>
        <dbReference type="SAM" id="MobiDB-lite"/>
    </source>
</evidence>
<reference evidence="4" key="2">
    <citation type="journal article" date="2008" name="Nucleic Acids Res.">
        <title>The rice annotation project database (RAP-DB): 2008 update.</title>
        <authorList>
            <consortium name="The rice annotation project (RAP)"/>
        </authorList>
    </citation>
    <scope>GENOME REANNOTATION</scope>
    <source>
        <strain evidence="4">cv. Nipponbare</strain>
    </source>
</reference>
<keyword evidence="2" id="KW-1133">Transmembrane helix</keyword>
<gene>
    <name evidence="3" type="ordered locus">Os06g0699301</name>
</gene>